<protein>
    <submittedName>
        <fullName evidence="1">XamI family restriction endonuclease</fullName>
    </submittedName>
</protein>
<organism evidence="1 2">
    <name type="scientific">Corynebacterium mucifaciens</name>
    <dbReference type="NCBI Taxonomy" id="57171"/>
    <lineage>
        <taxon>Bacteria</taxon>
        <taxon>Bacillati</taxon>
        <taxon>Actinomycetota</taxon>
        <taxon>Actinomycetes</taxon>
        <taxon>Mycobacteriales</taxon>
        <taxon>Corynebacteriaceae</taxon>
        <taxon>Corynebacterium</taxon>
    </lineage>
</organism>
<comment type="caution">
    <text evidence="1">The sequence shown here is derived from an EMBL/GenBank/DDBJ whole genome shotgun (WGS) entry which is preliminary data.</text>
</comment>
<keyword evidence="1" id="KW-0378">Hydrolase</keyword>
<name>A0A7X6LSR1_9CORY</name>
<dbReference type="Proteomes" id="UP000554284">
    <property type="component" value="Unassembled WGS sequence"/>
</dbReference>
<dbReference type="GO" id="GO:0009307">
    <property type="term" value="P:DNA restriction-modification system"/>
    <property type="evidence" value="ECO:0007669"/>
    <property type="project" value="InterPro"/>
</dbReference>
<proteinExistence type="predicted"/>
<evidence type="ECO:0000313" key="2">
    <source>
        <dbReference type="Proteomes" id="UP000554284"/>
    </source>
</evidence>
<dbReference type="AlphaFoldDB" id="A0A7X6LSR1"/>
<dbReference type="EMBL" id="JAAXPF010000012">
    <property type="protein sequence ID" value="NKY69567.1"/>
    <property type="molecule type" value="Genomic_DNA"/>
</dbReference>
<dbReference type="GO" id="GO:0009036">
    <property type="term" value="F:type II site-specific deoxyribonuclease activity"/>
    <property type="evidence" value="ECO:0007669"/>
    <property type="project" value="InterPro"/>
</dbReference>
<reference evidence="1 2" key="1">
    <citation type="submission" date="2020-04" db="EMBL/GenBank/DDBJ databases">
        <title>MicrobeNet Type strains.</title>
        <authorList>
            <person name="Nicholson A.C."/>
        </authorList>
    </citation>
    <scope>NUCLEOTIDE SEQUENCE [LARGE SCALE GENOMIC DNA]</scope>
    <source>
        <strain evidence="1 2">ATCC 700355</strain>
    </source>
</reference>
<keyword evidence="1" id="KW-0255">Endonuclease</keyword>
<keyword evidence="1" id="KW-0540">Nuclease</keyword>
<dbReference type="InterPro" id="IPR019072">
    <property type="entry name" value="Restrct_endonuc_II_XamI"/>
</dbReference>
<dbReference type="Pfam" id="PF09572">
    <property type="entry name" value="RE_XamI"/>
    <property type="match status" value="1"/>
</dbReference>
<evidence type="ECO:0000313" key="1">
    <source>
        <dbReference type="EMBL" id="NKY69567.1"/>
    </source>
</evidence>
<sequence length="83" mass="9212">MALECKVSNSATNSYKRLNAEAAQKAVRWVKDFGEVGIVPAAVLSGVFNTRNLKSAQNDQLTIFWAHSLDELTNFINLTTARR</sequence>
<gene>
    <name evidence="1" type="ORF">HF989_09380</name>
</gene>
<accession>A0A7X6LSR1</accession>
<dbReference type="GO" id="GO:0003677">
    <property type="term" value="F:DNA binding"/>
    <property type="evidence" value="ECO:0007669"/>
    <property type="project" value="InterPro"/>
</dbReference>